<evidence type="ECO:0000256" key="1">
    <source>
        <dbReference type="ARBA" id="ARBA00001946"/>
    </source>
</evidence>
<name>A0ABR7CY76_9BACT</name>
<evidence type="ECO:0000256" key="4">
    <source>
        <dbReference type="ARBA" id="ARBA00022630"/>
    </source>
</evidence>
<dbReference type="EC" id="2.7.1.180" evidence="2 11"/>
<keyword evidence="5 11" id="KW-0808">Transferase</keyword>
<dbReference type="Gene3D" id="3.10.520.10">
    <property type="entry name" value="ApbE-like domains"/>
    <property type="match status" value="1"/>
</dbReference>
<dbReference type="EMBL" id="JACOOH010000002">
    <property type="protein sequence ID" value="MBC5620631.1"/>
    <property type="molecule type" value="Genomic_DNA"/>
</dbReference>
<dbReference type="PIRSF" id="PIRSF006268">
    <property type="entry name" value="ApbE"/>
    <property type="match status" value="1"/>
</dbReference>
<reference evidence="12 13" key="1">
    <citation type="submission" date="2020-08" db="EMBL/GenBank/DDBJ databases">
        <title>Genome public.</title>
        <authorList>
            <person name="Liu C."/>
            <person name="Sun Q."/>
        </authorList>
    </citation>
    <scope>NUCLEOTIDE SEQUENCE [LARGE SCALE GENOMIC DNA]</scope>
    <source>
        <strain evidence="12 13">NSJ-56</strain>
    </source>
</reference>
<protein>
    <recommendedName>
        <fullName evidence="3 11">FAD:protein FMN transferase</fullName>
        <ecNumber evidence="2 11">2.7.1.180</ecNumber>
    </recommendedName>
    <alternativeName>
        <fullName evidence="9 11">Flavin transferase</fullName>
    </alternativeName>
</protein>
<evidence type="ECO:0000256" key="7">
    <source>
        <dbReference type="ARBA" id="ARBA00022827"/>
    </source>
</evidence>
<dbReference type="InterPro" id="IPR003374">
    <property type="entry name" value="ApbE-like_sf"/>
</dbReference>
<keyword evidence="7 11" id="KW-0274">FAD</keyword>
<organism evidence="12 13">
    <name type="scientific">Butyricimonas hominis</name>
    <dbReference type="NCBI Taxonomy" id="2763032"/>
    <lineage>
        <taxon>Bacteria</taxon>
        <taxon>Pseudomonadati</taxon>
        <taxon>Bacteroidota</taxon>
        <taxon>Bacteroidia</taxon>
        <taxon>Bacteroidales</taxon>
        <taxon>Odoribacteraceae</taxon>
        <taxon>Butyricimonas</taxon>
    </lineage>
</organism>
<evidence type="ECO:0000256" key="2">
    <source>
        <dbReference type="ARBA" id="ARBA00011955"/>
    </source>
</evidence>
<keyword evidence="13" id="KW-1185">Reference proteome</keyword>
<dbReference type="Proteomes" id="UP000646484">
    <property type="component" value="Unassembled WGS sequence"/>
</dbReference>
<evidence type="ECO:0000256" key="6">
    <source>
        <dbReference type="ARBA" id="ARBA00022723"/>
    </source>
</evidence>
<evidence type="ECO:0000256" key="5">
    <source>
        <dbReference type="ARBA" id="ARBA00022679"/>
    </source>
</evidence>
<keyword evidence="6 11" id="KW-0479">Metal-binding</keyword>
<evidence type="ECO:0000256" key="3">
    <source>
        <dbReference type="ARBA" id="ARBA00016337"/>
    </source>
</evidence>
<evidence type="ECO:0000313" key="13">
    <source>
        <dbReference type="Proteomes" id="UP000646484"/>
    </source>
</evidence>
<accession>A0ABR7CY76</accession>
<comment type="catalytic activity">
    <reaction evidence="10 11">
        <text>L-threonyl-[protein] + FAD = FMN-L-threonyl-[protein] + AMP + H(+)</text>
        <dbReference type="Rhea" id="RHEA:36847"/>
        <dbReference type="Rhea" id="RHEA-COMP:11060"/>
        <dbReference type="Rhea" id="RHEA-COMP:11061"/>
        <dbReference type="ChEBI" id="CHEBI:15378"/>
        <dbReference type="ChEBI" id="CHEBI:30013"/>
        <dbReference type="ChEBI" id="CHEBI:57692"/>
        <dbReference type="ChEBI" id="CHEBI:74257"/>
        <dbReference type="ChEBI" id="CHEBI:456215"/>
        <dbReference type="EC" id="2.7.1.180"/>
    </reaction>
</comment>
<keyword evidence="4 11" id="KW-0285">Flavoprotein</keyword>
<comment type="cofactor">
    <cofactor evidence="1">
        <name>Mg(2+)</name>
        <dbReference type="ChEBI" id="CHEBI:18420"/>
    </cofactor>
</comment>
<dbReference type="PANTHER" id="PTHR30040">
    <property type="entry name" value="THIAMINE BIOSYNTHESIS LIPOPROTEIN APBE"/>
    <property type="match status" value="1"/>
</dbReference>
<proteinExistence type="inferred from homology"/>
<evidence type="ECO:0000256" key="8">
    <source>
        <dbReference type="ARBA" id="ARBA00022842"/>
    </source>
</evidence>
<comment type="similarity">
    <text evidence="11">Belongs to the ApbE family.</text>
</comment>
<sequence length="326" mass="36354">MGIIICMLIACAGCQRNMYRFTEGTVYGTTYHISYKSDKDYAAEIRREMERVNESLSMFNKKSTIARLNRGVTDRTDSLFVRLFTKAAEIHAKTGGAFDITVAPLVNAWGFGYKNERLPSAEKVDSLLQYVGMEKLKIEDGRLVKAVEGIQMDASSIAKGLGVDLVAEFLEGQGVRDYMVEIGGEVRVKGQSNKSRPWHIGIDKPIDDEAASRRELQFVLEMGEGALATSGNYRRFYVVDGKKYSHTINPKTGFPVQQDILGASVYAPTCMEADAYATAFMVLGMEKAKEIVEANPSVEACFIYQNEQGEREVWVSEKLKTLILKD</sequence>
<dbReference type="SUPFAM" id="SSF143631">
    <property type="entry name" value="ApbE-like"/>
    <property type="match status" value="1"/>
</dbReference>
<dbReference type="GO" id="GO:0016740">
    <property type="term" value="F:transferase activity"/>
    <property type="evidence" value="ECO:0007669"/>
    <property type="project" value="UniProtKB-KW"/>
</dbReference>
<dbReference type="InterPro" id="IPR024932">
    <property type="entry name" value="ApbE"/>
</dbReference>
<evidence type="ECO:0000256" key="10">
    <source>
        <dbReference type="ARBA" id="ARBA00048540"/>
    </source>
</evidence>
<comment type="caution">
    <text evidence="12">The sequence shown here is derived from an EMBL/GenBank/DDBJ whole genome shotgun (WGS) entry which is preliminary data.</text>
</comment>
<dbReference type="Pfam" id="PF02424">
    <property type="entry name" value="ApbE"/>
    <property type="match status" value="1"/>
</dbReference>
<keyword evidence="8 11" id="KW-0460">Magnesium</keyword>
<evidence type="ECO:0000313" key="12">
    <source>
        <dbReference type="EMBL" id="MBC5620631.1"/>
    </source>
</evidence>
<evidence type="ECO:0000256" key="11">
    <source>
        <dbReference type="PIRNR" id="PIRNR006268"/>
    </source>
</evidence>
<evidence type="ECO:0000256" key="9">
    <source>
        <dbReference type="ARBA" id="ARBA00031306"/>
    </source>
</evidence>
<gene>
    <name evidence="12" type="ORF">H8S64_05925</name>
</gene>
<dbReference type="PANTHER" id="PTHR30040:SF2">
    <property type="entry name" value="FAD:PROTEIN FMN TRANSFERASE"/>
    <property type="match status" value="1"/>
</dbReference>